<keyword evidence="4 8" id="KW-0732">Signal</keyword>
<dbReference type="AlphaFoldDB" id="A0A1V4SQY8"/>
<evidence type="ECO:0000259" key="10">
    <source>
        <dbReference type="Pfam" id="PF25198"/>
    </source>
</evidence>
<gene>
    <name evidence="11" type="primary">gerBC_1</name>
    <name evidence="11" type="ORF">CLHUN_01250</name>
</gene>
<keyword evidence="6" id="KW-0564">Palmitate</keyword>
<keyword evidence="12" id="KW-1185">Reference proteome</keyword>
<organism evidence="11 12">
    <name type="scientific">Ruminiclostridium hungatei</name>
    <name type="common">Clostridium hungatei</name>
    <dbReference type="NCBI Taxonomy" id="48256"/>
    <lineage>
        <taxon>Bacteria</taxon>
        <taxon>Bacillati</taxon>
        <taxon>Bacillota</taxon>
        <taxon>Clostridia</taxon>
        <taxon>Eubacteriales</taxon>
        <taxon>Oscillospiraceae</taxon>
        <taxon>Ruminiclostridium</taxon>
    </lineage>
</organism>
<dbReference type="Gene3D" id="6.20.190.10">
    <property type="entry name" value="Nutrient germinant receptor protein C, domain 1"/>
    <property type="match status" value="1"/>
</dbReference>
<comment type="similarity">
    <text evidence="2">Belongs to the GerABKC lipoprotein family.</text>
</comment>
<dbReference type="Gene3D" id="3.30.300.210">
    <property type="entry name" value="Nutrient germinant receptor protein C, domain 3"/>
    <property type="match status" value="1"/>
</dbReference>
<dbReference type="PANTHER" id="PTHR35789:SF1">
    <property type="entry name" value="SPORE GERMINATION PROTEIN B3"/>
    <property type="match status" value="1"/>
</dbReference>
<comment type="subcellular location">
    <subcellularLocation>
        <location evidence="1">Membrane</location>
        <topology evidence="1">Lipid-anchor</topology>
    </subcellularLocation>
</comment>
<evidence type="ECO:0000256" key="6">
    <source>
        <dbReference type="ARBA" id="ARBA00023139"/>
    </source>
</evidence>
<evidence type="ECO:0000256" key="8">
    <source>
        <dbReference type="SAM" id="SignalP"/>
    </source>
</evidence>
<feature type="signal peptide" evidence="8">
    <location>
        <begin position="1"/>
        <end position="23"/>
    </location>
</feature>
<feature type="domain" description="Spore germination GerAC-like C-terminal" evidence="9">
    <location>
        <begin position="210"/>
        <end position="378"/>
    </location>
</feature>
<dbReference type="Proteomes" id="UP000191554">
    <property type="component" value="Unassembled WGS sequence"/>
</dbReference>
<dbReference type="InterPro" id="IPR038501">
    <property type="entry name" value="Spore_GerAC_C_sf"/>
</dbReference>
<evidence type="ECO:0000256" key="7">
    <source>
        <dbReference type="ARBA" id="ARBA00023288"/>
    </source>
</evidence>
<evidence type="ECO:0000313" key="11">
    <source>
        <dbReference type="EMBL" id="OPX46309.1"/>
    </source>
</evidence>
<dbReference type="GO" id="GO:0009847">
    <property type="term" value="P:spore germination"/>
    <property type="evidence" value="ECO:0007669"/>
    <property type="project" value="InterPro"/>
</dbReference>
<dbReference type="GO" id="GO:0016020">
    <property type="term" value="C:membrane"/>
    <property type="evidence" value="ECO:0007669"/>
    <property type="project" value="UniProtKB-SubCell"/>
</dbReference>
<reference evidence="11 12" key="1">
    <citation type="submission" date="2017-03" db="EMBL/GenBank/DDBJ databases">
        <title>Genome sequence of Clostridium hungatei DSM 14427.</title>
        <authorList>
            <person name="Poehlein A."/>
            <person name="Daniel R."/>
        </authorList>
    </citation>
    <scope>NUCLEOTIDE SEQUENCE [LARGE SCALE GENOMIC DNA]</scope>
    <source>
        <strain evidence="11 12">DSM 14427</strain>
    </source>
</reference>
<keyword evidence="5" id="KW-0472">Membrane</keyword>
<proteinExistence type="inferred from homology"/>
<evidence type="ECO:0000256" key="2">
    <source>
        <dbReference type="ARBA" id="ARBA00007886"/>
    </source>
</evidence>
<name>A0A1V4SQY8_RUMHU</name>
<sequence>MARKLAVLILMAAVMINCTGCWNNRDLTELSILTALGIDKKGDKIEVTAQIIKPTDVSSSGAGSAGGGGGKKSYVVVSHVDKTIFAALRGMLSKVNRKIFYSSSQVIVISEELARSGVQDYIDFILRDHETQFKSLVIVAKGTSAKEIVQQEYELSKVPGAFIRDTIKNSDARGFTKEINLLEMARELASEGRELSIGTILKEDKSTITEGLAIFHNDKLTGYFDKYETRGYCFITNRIKSSIIEVPHNEKPEKLIGVELMKSSAKLKVGLSTDKKIEITIKLKVSGNIGEQQAIQEKNILDFCRCTRENLEKAIKKDCENAIKKSQQEFKSDIFGFGMHVFDEYPDYWKSVSDKWNDDIYPNIKVKVEVEAKILRTGLISKNIQIK</sequence>
<accession>A0A1V4SQY8</accession>
<feature type="domain" description="Spore germination protein N-terminal" evidence="10">
    <location>
        <begin position="24"/>
        <end position="197"/>
    </location>
</feature>
<dbReference type="PANTHER" id="PTHR35789">
    <property type="entry name" value="SPORE GERMINATION PROTEIN B3"/>
    <property type="match status" value="1"/>
</dbReference>
<keyword evidence="7" id="KW-0449">Lipoprotein</keyword>
<comment type="caution">
    <text evidence="11">The sequence shown here is derived from an EMBL/GenBank/DDBJ whole genome shotgun (WGS) entry which is preliminary data.</text>
</comment>
<dbReference type="RefSeq" id="WP_080062630.1">
    <property type="nucleotide sequence ID" value="NZ_MZGX01000001.1"/>
</dbReference>
<keyword evidence="3" id="KW-0309">Germination</keyword>
<dbReference type="InterPro" id="IPR008844">
    <property type="entry name" value="Spore_GerAC-like"/>
</dbReference>
<dbReference type="OrthoDB" id="9816067at2"/>
<dbReference type="InterPro" id="IPR046953">
    <property type="entry name" value="Spore_GerAC-like_C"/>
</dbReference>
<dbReference type="Pfam" id="PF25198">
    <property type="entry name" value="Spore_GerAC_N"/>
    <property type="match status" value="1"/>
</dbReference>
<evidence type="ECO:0000256" key="1">
    <source>
        <dbReference type="ARBA" id="ARBA00004635"/>
    </source>
</evidence>
<feature type="chain" id="PRO_5039319721" evidence="8">
    <location>
        <begin position="24"/>
        <end position="387"/>
    </location>
</feature>
<dbReference type="STRING" id="48256.CLHUN_01250"/>
<dbReference type="EMBL" id="MZGX01000001">
    <property type="protein sequence ID" value="OPX46309.1"/>
    <property type="molecule type" value="Genomic_DNA"/>
</dbReference>
<dbReference type="NCBIfam" id="TIGR02887">
    <property type="entry name" value="spore_ger_x_C"/>
    <property type="match status" value="1"/>
</dbReference>
<dbReference type="InterPro" id="IPR057336">
    <property type="entry name" value="GerAC_N"/>
</dbReference>
<evidence type="ECO:0000256" key="5">
    <source>
        <dbReference type="ARBA" id="ARBA00023136"/>
    </source>
</evidence>
<evidence type="ECO:0000256" key="4">
    <source>
        <dbReference type="ARBA" id="ARBA00022729"/>
    </source>
</evidence>
<protein>
    <submittedName>
        <fullName evidence="11">Spore germination protein B3</fullName>
    </submittedName>
</protein>
<evidence type="ECO:0000313" key="12">
    <source>
        <dbReference type="Proteomes" id="UP000191554"/>
    </source>
</evidence>
<evidence type="ECO:0000256" key="3">
    <source>
        <dbReference type="ARBA" id="ARBA00022544"/>
    </source>
</evidence>
<dbReference type="Pfam" id="PF05504">
    <property type="entry name" value="Spore_GerAC"/>
    <property type="match status" value="1"/>
</dbReference>
<evidence type="ECO:0000259" key="9">
    <source>
        <dbReference type="Pfam" id="PF05504"/>
    </source>
</evidence>